<dbReference type="GO" id="GO:0043795">
    <property type="term" value="F:glyceraldehyde oxidoreductase activity"/>
    <property type="evidence" value="ECO:0007669"/>
    <property type="project" value="UniProtKB-EC"/>
</dbReference>
<dbReference type="GeneID" id="89335662"/>
<protein>
    <submittedName>
        <fullName evidence="4">Glyceraldehyde dehydrogenase subunit alpha</fullName>
        <ecNumber evidence="4">1.2.99.8</ecNumber>
    </submittedName>
</protein>
<keyword evidence="1" id="KW-0500">Molybdenum</keyword>
<dbReference type="InterPro" id="IPR053554">
    <property type="entry name" value="Glyceraldehyde_dh-related"/>
</dbReference>
<keyword evidence="2 4" id="KW-0560">Oxidoreductase</keyword>
<sequence>MTVVGKSVIRQDVYNYVTGKIAYLDDLNMRTLYAGFVRSPYPHALIKSIDVSDALKTPGIVAVFTGREINKVIKEPIKIMPTYPPLPWKIAKWIFAENEVKYVGEPVALVVGFDKYSVRDAIDRVNVDYEQLDYVIDIREAKKDKVLVHKELSTNIAFGMTFKSGNPEESFKKAERTAEVRLFHDRLSPSPMEPRGIISTYSNGYLTVYMTTQSAHMMKYEFSRIFGIPSSKVRVIAPAVGGGFGSKLTLTIEDIATIASSIILNNTVKWVATRSEELLVQARKFDFNGTIAFNKDGTLLGVKGTVDFDLGAYVTYAEPVVPLLTISAFPNGYRIKDIEILVNAIYTNTPPIHVFRGAGKPEGVMLMEKIMNVIADELKMDEAEVRLKNLVSSSEMPYTNPFGTVYDTGDYKGHLLEGVKKLEYYTWKKWAEEQKREGRKVGVGLAFYVELTALERWEYVETRLTETGDVLVLIGSSPHGQGTETGIAQLVADELQIDISKVRVIWGDTDVVKAGVGTFASRTLTVTGSAAIIASKSLLEKIRNIAAKLLKVDPIEVEYSNGVFQSRNDPNKRITWDEIAKNAVLQFGDISANAQVDAIPTAPYGVHMMVVEVDDFGKVNVIHAMGYDDIGKVINPALAEAQIHGGFVQALGEAVYERIVMTENGQISTTFADYYIPTTVESPNRIASLFAEKPHLSNYPSGTKGVGEAGIVGGIMAYLRAIENATGKKIDKIPISPEDLIR</sequence>
<evidence type="ECO:0000313" key="4">
    <source>
        <dbReference type="EMBL" id="WWQ61028.1"/>
    </source>
</evidence>
<dbReference type="EMBL" id="CP146016">
    <property type="protein sequence ID" value="WWQ61028.1"/>
    <property type="molecule type" value="Genomic_DNA"/>
</dbReference>
<dbReference type="SUPFAM" id="SSF54665">
    <property type="entry name" value="CO dehydrogenase molybdoprotein N-domain-like"/>
    <property type="match status" value="1"/>
</dbReference>
<dbReference type="InterPro" id="IPR016208">
    <property type="entry name" value="Ald_Oxase/xanthine_DH-like"/>
</dbReference>
<dbReference type="Pfam" id="PF01315">
    <property type="entry name" value="Ald_Xan_dh_C"/>
    <property type="match status" value="1"/>
</dbReference>
<dbReference type="GO" id="GO:0005506">
    <property type="term" value="F:iron ion binding"/>
    <property type="evidence" value="ECO:0007669"/>
    <property type="project" value="InterPro"/>
</dbReference>
<gene>
    <name evidence="4" type="primary">cutA</name>
    <name evidence="4" type="ORF">V6M85_02800</name>
</gene>
<proteinExistence type="predicted"/>
<dbReference type="InterPro" id="IPR037165">
    <property type="entry name" value="AldOxase/xan_DH_Mopterin-bd_sf"/>
</dbReference>
<dbReference type="SUPFAM" id="SSF56003">
    <property type="entry name" value="Molybdenum cofactor-binding domain"/>
    <property type="match status" value="1"/>
</dbReference>
<dbReference type="NCBIfam" id="NF041018">
    <property type="entry name" value="glyceraldDH_alpha"/>
    <property type="match status" value="1"/>
</dbReference>
<evidence type="ECO:0000256" key="2">
    <source>
        <dbReference type="ARBA" id="ARBA00023002"/>
    </source>
</evidence>
<dbReference type="Pfam" id="PF20256">
    <property type="entry name" value="MoCoBD_2"/>
    <property type="match status" value="1"/>
</dbReference>
<dbReference type="InterPro" id="IPR000674">
    <property type="entry name" value="Ald_Oxase/Xan_DH_a/b"/>
</dbReference>
<organism evidence="4 5">
    <name type="scientific">Sulfolobus tengchongensis</name>
    <dbReference type="NCBI Taxonomy" id="207809"/>
    <lineage>
        <taxon>Archaea</taxon>
        <taxon>Thermoproteota</taxon>
        <taxon>Thermoprotei</taxon>
        <taxon>Sulfolobales</taxon>
        <taxon>Sulfolobaceae</taxon>
        <taxon>Sulfolobus</taxon>
    </lineage>
</organism>
<reference evidence="4 5" key="1">
    <citation type="submission" date="2024-02" db="EMBL/GenBank/DDBJ databases">
        <title>STSV induces naive adaptation in Sulfolobus.</title>
        <authorList>
            <person name="Xiang X."/>
            <person name="Song M."/>
        </authorList>
    </citation>
    <scope>NUCLEOTIDE SEQUENCE [LARGE SCALE GENOMIC DNA]</scope>
    <source>
        <strain evidence="4 5">RT2</strain>
    </source>
</reference>
<dbReference type="AlphaFoldDB" id="A0AAX4L1D1"/>
<accession>A0AAX4L1D1</accession>
<evidence type="ECO:0000256" key="1">
    <source>
        <dbReference type="ARBA" id="ARBA00022505"/>
    </source>
</evidence>
<dbReference type="PANTHER" id="PTHR11908">
    <property type="entry name" value="XANTHINE DEHYDROGENASE"/>
    <property type="match status" value="1"/>
</dbReference>
<dbReference type="Proteomes" id="UP001432202">
    <property type="component" value="Chromosome"/>
</dbReference>
<name>A0AAX4L1D1_9CREN</name>
<evidence type="ECO:0000259" key="3">
    <source>
        <dbReference type="SMART" id="SM01008"/>
    </source>
</evidence>
<keyword evidence="5" id="KW-1185">Reference proteome</keyword>
<dbReference type="SMART" id="SM01008">
    <property type="entry name" value="Ald_Xan_dh_C"/>
    <property type="match status" value="1"/>
</dbReference>
<evidence type="ECO:0000313" key="5">
    <source>
        <dbReference type="Proteomes" id="UP001432202"/>
    </source>
</evidence>
<dbReference type="Gene3D" id="3.90.1170.50">
    <property type="entry name" value="Aldehyde oxidase/xanthine dehydrogenase, a/b hammerhead"/>
    <property type="match status" value="1"/>
</dbReference>
<dbReference type="EC" id="1.2.99.8" evidence="4"/>
<dbReference type="PANTHER" id="PTHR11908:SF132">
    <property type="entry name" value="ALDEHYDE OXIDASE 1-RELATED"/>
    <property type="match status" value="1"/>
</dbReference>
<dbReference type="Pfam" id="PF02738">
    <property type="entry name" value="MoCoBD_1"/>
    <property type="match status" value="1"/>
</dbReference>
<feature type="domain" description="Aldehyde oxidase/xanthine dehydrogenase a/b hammerhead" evidence="3">
    <location>
        <begin position="18"/>
        <end position="133"/>
    </location>
</feature>
<dbReference type="RefSeq" id="WP_338602729.1">
    <property type="nucleotide sequence ID" value="NZ_CP146016.1"/>
</dbReference>
<dbReference type="InterPro" id="IPR036856">
    <property type="entry name" value="Ald_Oxase/Xan_DH_a/b_sf"/>
</dbReference>
<dbReference type="Gene3D" id="3.30.365.10">
    <property type="entry name" value="Aldehyde oxidase/xanthine dehydrogenase, molybdopterin binding domain"/>
    <property type="match status" value="4"/>
</dbReference>
<dbReference type="InterPro" id="IPR046867">
    <property type="entry name" value="AldOxase/xan_DH_MoCoBD2"/>
</dbReference>
<dbReference type="InterPro" id="IPR008274">
    <property type="entry name" value="AldOxase/xan_DH_MoCoBD1"/>
</dbReference>